<sequence length="302" mass="33046">MQSAILKPEAFKVQDVPIVDQWPAAMLQTASELVEVNKGLTYVRFMSQLDGDVKIENIDKAMKIGNVEKPSDALALATYCTSSLWSQNIRGSRGLTAFNLKIGGKSIPVYSLKGEQNVKLDDGMFSVDDAIHSSTIYLNKIVDDFYAKKENTWAMTPLARICITDSNIKELADELDVRQNEVVKSLNICCSRKAYQLYGITKYCSLEMTIAAIMRTSFSANASPTTKSIASKTISKCVNKSGVNGVDTKKVSTILSYMVGSNSGMNMEVDSVMDLARKMAKDRSSSLAKTGLTTTAFKQSSD</sequence>
<dbReference type="EMBL" id="MN661016">
    <property type="protein sequence ID" value="QHA33855.1"/>
    <property type="molecule type" value="Genomic_RNA"/>
</dbReference>
<keyword evidence="1" id="KW-0543">Viral nucleoprotein</keyword>
<accession>A0A6B9KGJ8</accession>
<dbReference type="RefSeq" id="YP_010840747.1">
    <property type="nucleotide sequence ID" value="NC_078988.1"/>
</dbReference>
<dbReference type="KEGG" id="vg:80554344"/>
<reference evidence="1 2" key="1">
    <citation type="submission" date="2019-10" db="EMBL/GenBank/DDBJ databases">
        <authorList>
            <person name="Nitsche A."/>
            <person name="Hankeln T."/>
            <person name="Acosta O."/>
            <person name="Velez I.D."/>
            <person name="Schiemann D.J."/>
        </authorList>
    </citation>
    <scope>NUCLEOTIDE SEQUENCE [LARGE SCALE GENOMIC DNA]</scope>
    <source>
        <strain evidence="1 2">GV/Mati1754-5</strain>
    </source>
</reference>
<dbReference type="GeneID" id="80554344"/>
<protein>
    <submittedName>
        <fullName evidence="1">Nucleocapsid protein</fullName>
    </submittedName>
</protein>
<keyword evidence="1" id="KW-0946">Virion</keyword>
<evidence type="ECO:0000313" key="1">
    <source>
        <dbReference type="EMBL" id="QHA33855.1"/>
    </source>
</evidence>
<name>A0A6B9KGJ8_9VIRU</name>
<dbReference type="Proteomes" id="UP001156925">
    <property type="component" value="Genome"/>
</dbReference>
<proteinExistence type="predicted"/>
<evidence type="ECO:0000313" key="2">
    <source>
        <dbReference type="Proteomes" id="UP001156925"/>
    </source>
</evidence>
<keyword evidence="2" id="KW-1185">Reference proteome</keyword>
<organism evidence="1 2">
    <name type="scientific">Guagua virus</name>
    <dbReference type="NCBI Taxonomy" id="2689370"/>
    <lineage>
        <taxon>Viruses</taxon>
        <taxon>Riboviria</taxon>
        <taxon>Orthornavirae</taxon>
        <taxon>Negarnaviricota</taxon>
        <taxon>Polyploviricotina</taxon>
        <taxon>Bunyaviricetes</taxon>
        <taxon>Elliovirales</taxon>
        <taxon>Phasmaviridae</taxon>
        <taxon>Feravirus</taxon>
        <taxon>Feravirus guaguaense</taxon>
    </lineage>
</organism>
<dbReference type="GO" id="GO:0019013">
    <property type="term" value="C:viral nucleocapsid"/>
    <property type="evidence" value="ECO:0007669"/>
    <property type="project" value="UniProtKB-KW"/>
</dbReference>